<gene>
    <name evidence="1" type="ORF">DILT_LOCUS8066</name>
</gene>
<protein>
    <submittedName>
        <fullName evidence="1">Uncharacterized protein</fullName>
    </submittedName>
</protein>
<accession>A0A3P7L484</accession>
<name>A0A3P7L484_DIBLA</name>
<dbReference type="EMBL" id="UYRU01053398">
    <property type="protein sequence ID" value="VDN12235.1"/>
    <property type="molecule type" value="Genomic_DNA"/>
</dbReference>
<evidence type="ECO:0000313" key="1">
    <source>
        <dbReference type="EMBL" id="VDN12235.1"/>
    </source>
</evidence>
<reference evidence="1 2" key="1">
    <citation type="submission" date="2018-11" db="EMBL/GenBank/DDBJ databases">
        <authorList>
            <consortium name="Pathogen Informatics"/>
        </authorList>
    </citation>
    <scope>NUCLEOTIDE SEQUENCE [LARGE SCALE GENOMIC DNA]</scope>
</reference>
<proteinExistence type="predicted"/>
<sequence>MRVAAPSAHYIVCEQVQEEIIAFAKTKASYSPVVADFANFVSSNTARKLALADPTPSTDLIGRLTFPKPTAVACSTEAAKVLVSSQQLNAILSAVLSK</sequence>
<evidence type="ECO:0000313" key="2">
    <source>
        <dbReference type="Proteomes" id="UP000281553"/>
    </source>
</evidence>
<dbReference type="Proteomes" id="UP000281553">
    <property type="component" value="Unassembled WGS sequence"/>
</dbReference>
<organism evidence="1 2">
    <name type="scientific">Dibothriocephalus latus</name>
    <name type="common">Fish tapeworm</name>
    <name type="synonym">Diphyllobothrium latum</name>
    <dbReference type="NCBI Taxonomy" id="60516"/>
    <lineage>
        <taxon>Eukaryota</taxon>
        <taxon>Metazoa</taxon>
        <taxon>Spiralia</taxon>
        <taxon>Lophotrochozoa</taxon>
        <taxon>Platyhelminthes</taxon>
        <taxon>Cestoda</taxon>
        <taxon>Eucestoda</taxon>
        <taxon>Diphyllobothriidea</taxon>
        <taxon>Diphyllobothriidae</taxon>
        <taxon>Dibothriocephalus</taxon>
    </lineage>
</organism>
<dbReference type="AlphaFoldDB" id="A0A3P7L484"/>
<keyword evidence="2" id="KW-1185">Reference proteome</keyword>